<name>A0AAW1AXL7_CROAD</name>
<dbReference type="GO" id="GO:0031625">
    <property type="term" value="F:ubiquitin protein ligase binding"/>
    <property type="evidence" value="ECO:0007669"/>
    <property type="project" value="TreeGrafter"/>
</dbReference>
<feature type="compositionally biased region" description="Polar residues" evidence="1">
    <location>
        <begin position="318"/>
        <end position="327"/>
    </location>
</feature>
<feature type="compositionally biased region" description="Basic residues" evidence="1">
    <location>
        <begin position="504"/>
        <end position="514"/>
    </location>
</feature>
<gene>
    <name evidence="2" type="ORF">NXF25_014866</name>
</gene>
<organism evidence="2 3">
    <name type="scientific">Crotalus adamanteus</name>
    <name type="common">Eastern diamondback rattlesnake</name>
    <dbReference type="NCBI Taxonomy" id="8729"/>
    <lineage>
        <taxon>Eukaryota</taxon>
        <taxon>Metazoa</taxon>
        <taxon>Chordata</taxon>
        <taxon>Craniata</taxon>
        <taxon>Vertebrata</taxon>
        <taxon>Euteleostomi</taxon>
        <taxon>Lepidosauria</taxon>
        <taxon>Squamata</taxon>
        <taxon>Bifurcata</taxon>
        <taxon>Unidentata</taxon>
        <taxon>Episquamata</taxon>
        <taxon>Toxicofera</taxon>
        <taxon>Serpentes</taxon>
        <taxon>Colubroidea</taxon>
        <taxon>Viperidae</taxon>
        <taxon>Crotalinae</taxon>
        <taxon>Crotalus</taxon>
    </lineage>
</organism>
<reference evidence="2 3" key="1">
    <citation type="journal article" date="2024" name="Proc. Natl. Acad. Sci. U.S.A.">
        <title>The genetic regulatory architecture and epigenomic basis for age-related changes in rattlesnake venom.</title>
        <authorList>
            <person name="Hogan M.P."/>
            <person name="Holding M.L."/>
            <person name="Nystrom G.S."/>
            <person name="Colston T.J."/>
            <person name="Bartlett D.A."/>
            <person name="Mason A.J."/>
            <person name="Ellsworth S.A."/>
            <person name="Rautsaw R.M."/>
            <person name="Lawrence K.C."/>
            <person name="Strickland J.L."/>
            <person name="He B."/>
            <person name="Fraser P."/>
            <person name="Margres M.J."/>
            <person name="Gilbert D.M."/>
            <person name="Gibbs H.L."/>
            <person name="Parkinson C.L."/>
            <person name="Rokyta D.R."/>
        </authorList>
    </citation>
    <scope>NUCLEOTIDE SEQUENCE [LARGE SCALE GENOMIC DNA]</scope>
    <source>
        <strain evidence="2">DRR0105</strain>
    </source>
</reference>
<feature type="region of interest" description="Disordered" evidence="1">
    <location>
        <begin position="556"/>
        <end position="575"/>
    </location>
</feature>
<feature type="region of interest" description="Disordered" evidence="1">
    <location>
        <begin position="212"/>
        <end position="352"/>
    </location>
</feature>
<sequence length="866" mass="92969">MGNVQSEATQESESVKDGVDKTNPDTNKSERELSKHDLGSRPPGPPVPEHKGVSQTLNSEPGGGDRQTGTAEMGKNHSKKSKLKLSSMWTQNSVSAGLKEASLCDKDLGTEKWGLASLSRADLPSRPGLPEDPKGLKMVLRPSPAAAPHPDPQDLSAKKAPTRGKAKAENVQLAKSTGGMLLQPGKATDVSQGGDPPKVVVETQVCWTQHITTSSKEGVENEEQQPDPPASAKKPVGAAIPGVELLKTGEDNLGGSGCRPLNEKNIFRPVPSGCLAPSGAKKVPLSWGAGQKEKEQTRQSDGAPGSDGEFQGPAGAAQLSTEWVSPCNNPPEKLQAPESHTKTEANTEAPGPEVVNYESIYQEFLDKGVNLFYRVTIQPGQWPPSIVKQKPNVISSGISYADVLKQCPQKKSPASPAPVLPKALQHLSTAGKKLPCFKGPERNNPDEFSPLRQLFLEHIKKVTPKESAPTTPTQQVVTFLEELSASNPKRAEWQRPRPPTPYPQRRKGQGKKLSKFGTAVSQVVAFLSSDPKYDWLVHDESDMILDEVLGAGEEGAANCTDLPSPGAKGAEGGGASQPVTALLLDQAVVAEINGSPQRSCRKPQGLEEGGKERSPVKGLSSSIAQHAVAPLGNDPPPGQFIGSSQPPSQETLEVRPNSSIYLWAPACALLEPAADPKGPASAPQTRPKVRKQNLAAPKSKEKLKPPGQQKGKLLKGKGAKQWPRPFGMNSQLRLDGVPPFPPFEKVARPFYFGEPLDRSLPLDKPASLEQDASSTQPSAERDLEADRSRVHHWPAFQVADSCPRRCYCKHQEQRKLPKNVLAWLNPSANHLTEPPWVATAMLAVSLVAGTKFCLDSYKQQHLANED</sequence>
<feature type="region of interest" description="Disordered" evidence="1">
    <location>
        <begin position="674"/>
        <end position="730"/>
    </location>
</feature>
<protein>
    <submittedName>
        <fullName evidence="2">Gametogenetin</fullName>
    </submittedName>
</protein>
<feature type="region of interest" description="Disordered" evidence="1">
    <location>
        <begin position="594"/>
        <end position="653"/>
    </location>
</feature>
<proteinExistence type="predicted"/>
<feature type="compositionally biased region" description="Basic and acidic residues" evidence="1">
    <location>
        <begin position="13"/>
        <end position="39"/>
    </location>
</feature>
<feature type="region of interest" description="Disordered" evidence="1">
    <location>
        <begin position="1"/>
        <end position="87"/>
    </location>
</feature>
<feature type="compositionally biased region" description="Polar residues" evidence="1">
    <location>
        <begin position="1"/>
        <end position="12"/>
    </location>
</feature>
<dbReference type="InterPro" id="IPR031400">
    <property type="entry name" value="GGN"/>
</dbReference>
<dbReference type="PANTHER" id="PTHR47742">
    <property type="entry name" value="GAMETOGENETIN"/>
    <property type="match status" value="1"/>
</dbReference>
<feature type="compositionally biased region" description="Polar residues" evidence="1">
    <location>
        <begin position="641"/>
        <end position="653"/>
    </location>
</feature>
<evidence type="ECO:0000256" key="1">
    <source>
        <dbReference type="SAM" id="MobiDB-lite"/>
    </source>
</evidence>
<accession>A0AAW1AXL7</accession>
<dbReference type="EMBL" id="JAOTOJ010000011">
    <property type="protein sequence ID" value="KAK9394338.1"/>
    <property type="molecule type" value="Genomic_DNA"/>
</dbReference>
<feature type="region of interest" description="Disordered" evidence="1">
    <location>
        <begin position="116"/>
        <end position="196"/>
    </location>
</feature>
<evidence type="ECO:0000313" key="3">
    <source>
        <dbReference type="Proteomes" id="UP001474421"/>
    </source>
</evidence>
<feature type="region of interest" description="Disordered" evidence="1">
    <location>
        <begin position="487"/>
        <end position="514"/>
    </location>
</feature>
<dbReference type="PANTHER" id="PTHR47742:SF1">
    <property type="entry name" value="GAMETOGENETIN"/>
    <property type="match status" value="1"/>
</dbReference>
<feature type="compositionally biased region" description="Basic and acidic residues" evidence="1">
    <location>
        <begin position="604"/>
        <end position="615"/>
    </location>
</feature>
<keyword evidence="3" id="KW-1185">Reference proteome</keyword>
<dbReference type="GO" id="GO:0007276">
    <property type="term" value="P:gamete generation"/>
    <property type="evidence" value="ECO:0007669"/>
    <property type="project" value="InterPro"/>
</dbReference>
<dbReference type="AlphaFoldDB" id="A0AAW1AXL7"/>
<dbReference type="Proteomes" id="UP001474421">
    <property type="component" value="Unassembled WGS sequence"/>
</dbReference>
<feature type="region of interest" description="Disordered" evidence="1">
    <location>
        <begin position="762"/>
        <end position="787"/>
    </location>
</feature>
<dbReference type="GO" id="GO:0006302">
    <property type="term" value="P:double-strand break repair"/>
    <property type="evidence" value="ECO:0007669"/>
    <property type="project" value="InterPro"/>
</dbReference>
<dbReference type="Pfam" id="PF15685">
    <property type="entry name" value="GGN"/>
    <property type="match status" value="1"/>
</dbReference>
<comment type="caution">
    <text evidence="2">The sequence shown here is derived from an EMBL/GenBank/DDBJ whole genome shotgun (WGS) entry which is preliminary data.</text>
</comment>
<evidence type="ECO:0000313" key="2">
    <source>
        <dbReference type="EMBL" id="KAK9394338.1"/>
    </source>
</evidence>